<dbReference type="FunFam" id="1.10.10.970:FF:000001">
    <property type="entry name" value="RNA 2'-phosphotransferase"/>
    <property type="match status" value="1"/>
</dbReference>
<comment type="caution">
    <text evidence="6">The sequence shown here is derived from an EMBL/GenBank/DDBJ whole genome shotgun (WGS) entry which is preliminary data.</text>
</comment>
<organism evidence="6 7">
    <name type="scientific">Escherichia coli</name>
    <dbReference type="NCBI Taxonomy" id="562"/>
    <lineage>
        <taxon>Bacteria</taxon>
        <taxon>Pseudomonadati</taxon>
        <taxon>Pseudomonadota</taxon>
        <taxon>Gammaproteobacteria</taxon>
        <taxon>Enterobacterales</taxon>
        <taxon>Enterobacteriaceae</taxon>
        <taxon>Escherichia</taxon>
    </lineage>
</organism>
<evidence type="ECO:0000256" key="2">
    <source>
        <dbReference type="ARBA" id="ARBA00022679"/>
    </source>
</evidence>
<dbReference type="EC" id="2.7.1.-" evidence="5"/>
<dbReference type="Pfam" id="PF01885">
    <property type="entry name" value="PTS_2-RNA"/>
    <property type="match status" value="1"/>
</dbReference>
<evidence type="ECO:0000313" key="6">
    <source>
        <dbReference type="EMBL" id="PNY68429.1"/>
    </source>
</evidence>
<protein>
    <recommendedName>
        <fullName evidence="5">Probable RNA 2'-phosphotransferase</fullName>
        <ecNumber evidence="5">2.7.1.-</ecNumber>
    </recommendedName>
</protein>
<gene>
    <name evidence="5" type="primary">kptA</name>
    <name evidence="6" type="ORF">C2M16_08070</name>
</gene>
<dbReference type="PANTHER" id="PTHR12684:SF2">
    <property type="entry name" value="TRNA 2'-PHOSPHOTRANSFERASE 1"/>
    <property type="match status" value="1"/>
</dbReference>
<dbReference type="GO" id="GO:0006388">
    <property type="term" value="P:tRNA splicing, via endonucleolytic cleavage and ligation"/>
    <property type="evidence" value="ECO:0007669"/>
    <property type="project" value="UniProtKB-UniRule"/>
</dbReference>
<dbReference type="InterPro" id="IPR042081">
    <property type="entry name" value="RNA_2'-PTrans_C"/>
</dbReference>
<dbReference type="PANTHER" id="PTHR12684">
    <property type="entry name" value="PUTATIVE PHOSPHOTRANSFERASE"/>
    <property type="match status" value="1"/>
</dbReference>
<keyword evidence="2 5" id="KW-0808">Transferase</keyword>
<dbReference type="GO" id="GO:0003950">
    <property type="term" value="F:NAD+ poly-ADP-ribosyltransferase activity"/>
    <property type="evidence" value="ECO:0007669"/>
    <property type="project" value="InterPro"/>
</dbReference>
<keyword evidence="3 5" id="KW-0520">NAD</keyword>
<dbReference type="NCBIfam" id="NF002014">
    <property type="entry name" value="PRK00819.1-4"/>
    <property type="match status" value="1"/>
</dbReference>
<evidence type="ECO:0000313" key="7">
    <source>
        <dbReference type="Proteomes" id="UP000236598"/>
    </source>
</evidence>
<comment type="function">
    <text evidence="4 5">Removes the 2'-phosphate from RNA via an intermediate in which the phosphate is ADP-ribosylated by NAD followed by a presumed transesterification to release the RNA and generate ADP-ribose 1''-2''-cyclic phosphate (APPR&gt;P). May function as an ADP-ribosylase.</text>
</comment>
<dbReference type="GO" id="GO:0000215">
    <property type="term" value="F:tRNA 2'-phosphotransferase activity"/>
    <property type="evidence" value="ECO:0007669"/>
    <property type="project" value="TreeGrafter"/>
</dbReference>
<dbReference type="InterPro" id="IPR042080">
    <property type="entry name" value="RNA_2'-PTrans_N"/>
</dbReference>
<dbReference type="EMBL" id="PPHQ01000005">
    <property type="protein sequence ID" value="PNY68429.1"/>
    <property type="molecule type" value="Genomic_DNA"/>
</dbReference>
<dbReference type="SUPFAM" id="SSF56399">
    <property type="entry name" value="ADP-ribosylation"/>
    <property type="match status" value="1"/>
</dbReference>
<dbReference type="InterPro" id="IPR002745">
    <property type="entry name" value="Ptrans_KptA/Tpt1"/>
</dbReference>
<dbReference type="Proteomes" id="UP000236598">
    <property type="component" value="Unassembled WGS sequence"/>
</dbReference>
<sequence>MAKYNEKELADTSKFLSFVLRHKPEAIGIVLDREGWADIDKLILCAQKAGKRLTRALLDTVVATSDKKRFSYSSDSRCIRAVQGHSTSQVAIAFAEKTPPQFLYHGTASRFLDEIKKQGLIPGERHYVHLSADEATARKVGARHGSPVILTVKAQEMAKRGIPFWQAENGVWLTSTVAVEFLECPKKRAD</sequence>
<dbReference type="RefSeq" id="WP_032185817.1">
    <property type="nucleotide sequence ID" value="NZ_ABACVG020000001.1"/>
</dbReference>
<dbReference type="Gene3D" id="3.20.170.30">
    <property type="match status" value="1"/>
</dbReference>
<dbReference type="HAMAP" id="MF_00299">
    <property type="entry name" value="KptA"/>
    <property type="match status" value="1"/>
</dbReference>
<name>A0A2K3TVV4_ECOLX</name>
<dbReference type="AlphaFoldDB" id="A0A2K3TVV4"/>
<comment type="similarity">
    <text evidence="1 5">Belongs to the KptA/TPT1 family.</text>
</comment>
<evidence type="ECO:0000256" key="3">
    <source>
        <dbReference type="ARBA" id="ARBA00023027"/>
    </source>
</evidence>
<reference evidence="6 7" key="1">
    <citation type="submission" date="2018-01" db="EMBL/GenBank/DDBJ databases">
        <title>Draft Genomic Sequencing Of Potential Extraintestinal Pathogenic Escherichia coli B8S18 Isolated From Retail Chicken Skin.</title>
        <authorList>
            <person name="Xu A."/>
            <person name="Tilman S."/>
            <person name="Wisser-Parker K."/>
            <person name="Sheen S."/>
            <person name="Sommers C."/>
        </authorList>
    </citation>
    <scope>NUCLEOTIDE SEQUENCE [LARGE SCALE GENOMIC DNA]</scope>
    <source>
        <strain evidence="6 7">B8S18Com</strain>
    </source>
</reference>
<evidence type="ECO:0000256" key="5">
    <source>
        <dbReference type="HAMAP-Rule" id="MF_00299"/>
    </source>
</evidence>
<dbReference type="NCBIfam" id="NF002012">
    <property type="entry name" value="PRK00819.1-1"/>
    <property type="match status" value="1"/>
</dbReference>
<dbReference type="Gene3D" id="1.10.10.970">
    <property type="entry name" value="RNA 2'-phosphotransferase, Tpt1/KptA family, N-terminal domain"/>
    <property type="match status" value="1"/>
</dbReference>
<dbReference type="InterPro" id="IPR022928">
    <property type="entry name" value="RNA_2'-PTrans_KptA"/>
</dbReference>
<accession>A0A2K3TVV4</accession>
<evidence type="ECO:0000256" key="4">
    <source>
        <dbReference type="ARBA" id="ARBA00025212"/>
    </source>
</evidence>
<proteinExistence type="inferred from homology"/>
<evidence type="ECO:0000256" key="1">
    <source>
        <dbReference type="ARBA" id="ARBA00009836"/>
    </source>
</evidence>